<dbReference type="AlphaFoldDB" id="A0A2U2N1H6"/>
<keyword evidence="6" id="KW-0560">Oxidoreductase</keyword>
<dbReference type="CDD" id="cd02135">
    <property type="entry name" value="YdjA-like"/>
    <property type="match status" value="1"/>
</dbReference>
<organism evidence="9 10">
    <name type="scientific">Sediminicurvatus halobius</name>
    <dbReference type="NCBI Taxonomy" id="2182432"/>
    <lineage>
        <taxon>Bacteria</taxon>
        <taxon>Pseudomonadati</taxon>
        <taxon>Pseudomonadota</taxon>
        <taxon>Gammaproteobacteria</taxon>
        <taxon>Chromatiales</taxon>
        <taxon>Ectothiorhodospiraceae</taxon>
        <taxon>Sediminicurvatus</taxon>
    </lineage>
</organism>
<evidence type="ECO:0000313" key="9">
    <source>
        <dbReference type="EMBL" id="PWG62917.1"/>
    </source>
</evidence>
<sequence>MAIEPADHRAPPAPPSPDAVGALLRGRRSIARFRPEPVPRERVLDALEAACWAPNHHLTEPWRFRLLGPQAQAAIVELNAELVTAKAGPAAGAAKRERWAAIPGWLLVTCERSSDPLRAEEDYAACACAVQNFALHLWSAGVGTKWTTGEVTRDPRFHDLVWMDPEAERVVGLVWYGYPDESPDSTRRPLESVLVELP</sequence>
<evidence type="ECO:0000259" key="8">
    <source>
        <dbReference type="Pfam" id="PF00881"/>
    </source>
</evidence>
<evidence type="ECO:0000313" key="10">
    <source>
        <dbReference type="Proteomes" id="UP000245474"/>
    </source>
</evidence>
<dbReference type="GO" id="GO:0016491">
    <property type="term" value="F:oxidoreductase activity"/>
    <property type="evidence" value="ECO:0007669"/>
    <property type="project" value="UniProtKB-KW"/>
</dbReference>
<evidence type="ECO:0000256" key="5">
    <source>
        <dbReference type="ARBA" id="ARBA00022857"/>
    </source>
</evidence>
<accession>A0A2U2N1H6</accession>
<keyword evidence="5" id="KW-0521">NADP</keyword>
<feature type="domain" description="Nitroreductase" evidence="8">
    <location>
        <begin position="24"/>
        <end position="178"/>
    </location>
</feature>
<evidence type="ECO:0000256" key="6">
    <source>
        <dbReference type="ARBA" id="ARBA00023002"/>
    </source>
</evidence>
<reference evidence="9 10" key="1">
    <citation type="submission" date="2018-05" db="EMBL/GenBank/DDBJ databases">
        <title>Spiribacter halobius sp. nov., a moderately halophilic bacterium isolated from marine solar saltern.</title>
        <authorList>
            <person name="Zheng W.-S."/>
            <person name="Lu D.-C."/>
            <person name="Du Z.-J."/>
        </authorList>
    </citation>
    <scope>NUCLEOTIDE SEQUENCE [LARGE SCALE GENOMIC DNA]</scope>
    <source>
        <strain evidence="9 10">E85</strain>
    </source>
</reference>
<evidence type="ECO:0000256" key="4">
    <source>
        <dbReference type="ARBA" id="ARBA00022643"/>
    </source>
</evidence>
<dbReference type="InterPro" id="IPR052530">
    <property type="entry name" value="NAD(P)H_nitroreductase"/>
</dbReference>
<keyword evidence="10" id="KW-1185">Reference proteome</keyword>
<dbReference type="PANTHER" id="PTHR43821:SF1">
    <property type="entry name" value="NAD(P)H NITROREDUCTASE YDJA-RELATED"/>
    <property type="match status" value="1"/>
</dbReference>
<evidence type="ECO:0000256" key="7">
    <source>
        <dbReference type="ARBA" id="ARBA00023027"/>
    </source>
</evidence>
<dbReference type="SUPFAM" id="SSF55469">
    <property type="entry name" value="FMN-dependent nitroreductase-like"/>
    <property type="match status" value="1"/>
</dbReference>
<dbReference type="EMBL" id="QFFI01000014">
    <property type="protein sequence ID" value="PWG62917.1"/>
    <property type="molecule type" value="Genomic_DNA"/>
</dbReference>
<dbReference type="OrthoDB" id="9773807at2"/>
<evidence type="ECO:0000256" key="3">
    <source>
        <dbReference type="ARBA" id="ARBA00022630"/>
    </source>
</evidence>
<evidence type="ECO:0000256" key="2">
    <source>
        <dbReference type="ARBA" id="ARBA00007118"/>
    </source>
</evidence>
<dbReference type="InterPro" id="IPR000415">
    <property type="entry name" value="Nitroreductase-like"/>
</dbReference>
<evidence type="ECO:0000256" key="1">
    <source>
        <dbReference type="ARBA" id="ARBA00001917"/>
    </source>
</evidence>
<dbReference type="RefSeq" id="WP_109678666.1">
    <property type="nucleotide sequence ID" value="NZ_CP086615.1"/>
</dbReference>
<keyword evidence="4" id="KW-0288">FMN</keyword>
<dbReference type="Proteomes" id="UP000245474">
    <property type="component" value="Unassembled WGS sequence"/>
</dbReference>
<dbReference type="InterPro" id="IPR029479">
    <property type="entry name" value="Nitroreductase"/>
</dbReference>
<keyword evidence="3" id="KW-0285">Flavoprotein</keyword>
<dbReference type="Gene3D" id="3.40.109.10">
    <property type="entry name" value="NADH Oxidase"/>
    <property type="match status" value="1"/>
</dbReference>
<keyword evidence="7" id="KW-0520">NAD</keyword>
<comment type="similarity">
    <text evidence="2">Belongs to the nitroreductase family.</text>
</comment>
<protein>
    <submittedName>
        <fullName evidence="9">Nitroreductase</fullName>
    </submittedName>
</protein>
<proteinExistence type="inferred from homology"/>
<name>A0A2U2N1H6_9GAMM</name>
<dbReference type="PANTHER" id="PTHR43821">
    <property type="entry name" value="NAD(P)H NITROREDUCTASE YDJA-RELATED"/>
    <property type="match status" value="1"/>
</dbReference>
<gene>
    <name evidence="9" type="ORF">DEM34_09950</name>
</gene>
<dbReference type="Pfam" id="PF00881">
    <property type="entry name" value="Nitroreductase"/>
    <property type="match status" value="1"/>
</dbReference>
<comment type="cofactor">
    <cofactor evidence="1">
        <name>FMN</name>
        <dbReference type="ChEBI" id="CHEBI:58210"/>
    </cofactor>
</comment>
<dbReference type="InterPro" id="IPR026021">
    <property type="entry name" value="YdjA-like"/>
</dbReference>
<comment type="caution">
    <text evidence="9">The sequence shown here is derived from an EMBL/GenBank/DDBJ whole genome shotgun (WGS) entry which is preliminary data.</text>
</comment>